<feature type="signal peptide" evidence="2">
    <location>
        <begin position="1"/>
        <end position="19"/>
    </location>
</feature>
<gene>
    <name evidence="3" type="ORF">V5799_014457</name>
</gene>
<comment type="caution">
    <text evidence="3">The sequence shown here is derived from an EMBL/GenBank/DDBJ whole genome shotgun (WGS) entry which is preliminary data.</text>
</comment>
<evidence type="ECO:0000256" key="1">
    <source>
        <dbReference type="SAM" id="MobiDB-lite"/>
    </source>
</evidence>
<organism evidence="3 4">
    <name type="scientific">Amblyomma americanum</name>
    <name type="common">Lone star tick</name>
    <dbReference type="NCBI Taxonomy" id="6943"/>
    <lineage>
        <taxon>Eukaryota</taxon>
        <taxon>Metazoa</taxon>
        <taxon>Ecdysozoa</taxon>
        <taxon>Arthropoda</taxon>
        <taxon>Chelicerata</taxon>
        <taxon>Arachnida</taxon>
        <taxon>Acari</taxon>
        <taxon>Parasitiformes</taxon>
        <taxon>Ixodida</taxon>
        <taxon>Ixodoidea</taxon>
        <taxon>Ixodidae</taxon>
        <taxon>Amblyomminae</taxon>
        <taxon>Amblyomma</taxon>
    </lineage>
</organism>
<dbReference type="AlphaFoldDB" id="A0AAQ4E2Z3"/>
<evidence type="ECO:0000313" key="3">
    <source>
        <dbReference type="EMBL" id="KAK8769078.1"/>
    </source>
</evidence>
<keyword evidence="2" id="KW-0732">Signal</keyword>
<evidence type="ECO:0000313" key="4">
    <source>
        <dbReference type="Proteomes" id="UP001321473"/>
    </source>
</evidence>
<name>A0AAQ4E2Z3_AMBAM</name>
<evidence type="ECO:0000256" key="2">
    <source>
        <dbReference type="SAM" id="SignalP"/>
    </source>
</evidence>
<proteinExistence type="predicted"/>
<feature type="region of interest" description="Disordered" evidence="1">
    <location>
        <begin position="55"/>
        <end position="75"/>
    </location>
</feature>
<protein>
    <recommendedName>
        <fullName evidence="5">Secreted protein</fullName>
    </recommendedName>
</protein>
<dbReference type="Proteomes" id="UP001321473">
    <property type="component" value="Unassembled WGS sequence"/>
</dbReference>
<sequence>MLGLLLHARMWLPLAIIDAEDGSSAVRFKKRPVIETSCPLTRLSESLLRFRKAPSKQRCIETTPQPREQKRPGSR</sequence>
<feature type="chain" id="PRO_5042823517" description="Secreted protein" evidence="2">
    <location>
        <begin position="20"/>
        <end position="75"/>
    </location>
</feature>
<dbReference type="EMBL" id="JARKHS020023115">
    <property type="protein sequence ID" value="KAK8769078.1"/>
    <property type="molecule type" value="Genomic_DNA"/>
</dbReference>
<accession>A0AAQ4E2Z3</accession>
<reference evidence="3 4" key="1">
    <citation type="journal article" date="2023" name="Arcadia Sci">
        <title>De novo assembly of a long-read Amblyomma americanum tick genome.</title>
        <authorList>
            <person name="Chou S."/>
            <person name="Poskanzer K.E."/>
            <person name="Rollins M."/>
            <person name="Thuy-Boun P.S."/>
        </authorList>
    </citation>
    <scope>NUCLEOTIDE SEQUENCE [LARGE SCALE GENOMIC DNA]</scope>
    <source>
        <strain evidence="3">F_SG_1</strain>
        <tissue evidence="3">Salivary glands</tissue>
    </source>
</reference>
<evidence type="ECO:0008006" key="5">
    <source>
        <dbReference type="Google" id="ProtNLM"/>
    </source>
</evidence>
<keyword evidence="4" id="KW-1185">Reference proteome</keyword>